<reference evidence="1 2" key="1">
    <citation type="submission" date="2016-03" db="EMBL/GenBank/DDBJ databases">
        <title>Whole genome sequencing of Grifola frondosa 9006-11.</title>
        <authorList>
            <person name="Min B."/>
            <person name="Park H."/>
            <person name="Kim J.-G."/>
            <person name="Cho H."/>
            <person name="Oh Y.-L."/>
            <person name="Kong W.-S."/>
            <person name="Choi I.-G."/>
        </authorList>
    </citation>
    <scope>NUCLEOTIDE SEQUENCE [LARGE SCALE GENOMIC DNA]</scope>
    <source>
        <strain evidence="1 2">9006-11</strain>
    </source>
</reference>
<name>A0A1C7LXD6_GRIFR</name>
<sequence length="172" mass="19679">MLTARQLIFIFSTHVFDVGDLAVLDDVPAVDGQEITAPNALLLGSKLVHNLRCSSSMWESTTTLVTAYNTSLAVIEQLRTRLAAYTSQNSREWCGIAVNIDKMKYQNAVHFVAMEHRPNWQDWGGRWARRTEFMRHLKTMLEDLNVRYTMRVKPVLLPRPAAHSAPNVELRR</sequence>
<dbReference type="OrthoDB" id="544685at2759"/>
<dbReference type="EMBL" id="LUGG01000017">
    <property type="protein sequence ID" value="OBZ69370.1"/>
    <property type="molecule type" value="Genomic_DNA"/>
</dbReference>
<dbReference type="Proteomes" id="UP000092993">
    <property type="component" value="Unassembled WGS sequence"/>
</dbReference>
<evidence type="ECO:0000313" key="2">
    <source>
        <dbReference type="Proteomes" id="UP000092993"/>
    </source>
</evidence>
<dbReference type="PANTHER" id="PTHR31323">
    <property type="entry name" value="MECHANOSENSITIVE ION CHANNEL PROTEIN MSY2"/>
    <property type="match status" value="1"/>
</dbReference>
<evidence type="ECO:0000313" key="1">
    <source>
        <dbReference type="EMBL" id="OBZ69370.1"/>
    </source>
</evidence>
<protein>
    <submittedName>
        <fullName evidence="1">Uncharacterized protein</fullName>
    </submittedName>
</protein>
<dbReference type="GO" id="GO:0005262">
    <property type="term" value="F:calcium channel activity"/>
    <property type="evidence" value="ECO:0007669"/>
    <property type="project" value="TreeGrafter"/>
</dbReference>
<dbReference type="PANTHER" id="PTHR31323:SF11">
    <property type="entry name" value="EF-HAND DOMAIN-CONTAINING PROTEIN"/>
    <property type="match status" value="1"/>
</dbReference>
<accession>A0A1C7LXD6</accession>
<dbReference type="STRING" id="5627.A0A1C7LXD6"/>
<keyword evidence="2" id="KW-1185">Reference proteome</keyword>
<dbReference type="GO" id="GO:0006874">
    <property type="term" value="P:intracellular calcium ion homeostasis"/>
    <property type="evidence" value="ECO:0007669"/>
    <property type="project" value="TreeGrafter"/>
</dbReference>
<gene>
    <name evidence="1" type="ORF">A0H81_10606</name>
</gene>
<comment type="caution">
    <text evidence="1">The sequence shown here is derived from an EMBL/GenBank/DDBJ whole genome shotgun (WGS) entry which is preliminary data.</text>
</comment>
<dbReference type="AlphaFoldDB" id="A0A1C7LXD6"/>
<proteinExistence type="predicted"/>
<organism evidence="1 2">
    <name type="scientific">Grifola frondosa</name>
    <name type="common">Maitake</name>
    <name type="synonym">Polyporus frondosus</name>
    <dbReference type="NCBI Taxonomy" id="5627"/>
    <lineage>
        <taxon>Eukaryota</taxon>
        <taxon>Fungi</taxon>
        <taxon>Dikarya</taxon>
        <taxon>Basidiomycota</taxon>
        <taxon>Agaricomycotina</taxon>
        <taxon>Agaricomycetes</taxon>
        <taxon>Polyporales</taxon>
        <taxon>Grifolaceae</taxon>
        <taxon>Grifola</taxon>
    </lineage>
</organism>